<dbReference type="RefSeq" id="WP_378037936.1">
    <property type="nucleotide sequence ID" value="NZ_JBHSIV010000024.1"/>
</dbReference>
<evidence type="ECO:0000313" key="1">
    <source>
        <dbReference type="EMBL" id="MFC5064594.1"/>
    </source>
</evidence>
<accession>A0ABV9YRE6</accession>
<keyword evidence="2" id="KW-1185">Reference proteome</keyword>
<gene>
    <name evidence="1" type="ORF">ACFPBZ_20395</name>
</gene>
<dbReference type="Proteomes" id="UP001595947">
    <property type="component" value="Unassembled WGS sequence"/>
</dbReference>
<reference evidence="2" key="1">
    <citation type="journal article" date="2019" name="Int. J. Syst. Evol. Microbiol.">
        <title>The Global Catalogue of Microorganisms (GCM) 10K type strain sequencing project: providing services to taxonomists for standard genome sequencing and annotation.</title>
        <authorList>
            <consortium name="The Broad Institute Genomics Platform"/>
            <consortium name="The Broad Institute Genome Sequencing Center for Infectious Disease"/>
            <person name="Wu L."/>
            <person name="Ma J."/>
        </authorList>
    </citation>
    <scope>NUCLEOTIDE SEQUENCE [LARGE SCALE GENOMIC DNA]</scope>
    <source>
        <strain evidence="2">CGMCC 4.7093</strain>
    </source>
</reference>
<sequence>MRMFYRLVADCYDIAAEAVAAVGIVLRRAGRPRVRRNVRGRPA</sequence>
<organism evidence="1 2">
    <name type="scientific">Actinomycetospora atypica</name>
    <dbReference type="NCBI Taxonomy" id="1290095"/>
    <lineage>
        <taxon>Bacteria</taxon>
        <taxon>Bacillati</taxon>
        <taxon>Actinomycetota</taxon>
        <taxon>Actinomycetes</taxon>
        <taxon>Pseudonocardiales</taxon>
        <taxon>Pseudonocardiaceae</taxon>
        <taxon>Actinomycetospora</taxon>
    </lineage>
</organism>
<comment type="caution">
    <text evidence="1">The sequence shown here is derived from an EMBL/GenBank/DDBJ whole genome shotgun (WGS) entry which is preliminary data.</text>
</comment>
<dbReference type="EMBL" id="JBHSIV010000024">
    <property type="protein sequence ID" value="MFC5064594.1"/>
    <property type="molecule type" value="Genomic_DNA"/>
</dbReference>
<protein>
    <submittedName>
        <fullName evidence="1">Uncharacterized protein</fullName>
    </submittedName>
</protein>
<name>A0ABV9YRE6_9PSEU</name>
<evidence type="ECO:0000313" key="2">
    <source>
        <dbReference type="Proteomes" id="UP001595947"/>
    </source>
</evidence>
<proteinExistence type="predicted"/>